<sequence length="250" mass="27312">MEDFREDQDQRERKIKAISYNEPPQSTCTFSNAFATHAASFTSSFPSSYLQDGHDHGHKKRKAIDIFSDTSPPLSKLGTNSGSPPVCSKSSPILSTPTSVLSSQSSVKSTCSKQIDHGSPSASESATLFTSNSMREGETDHRDLLTALRLFERPTTSGPLHNLKAHLQPILLNRLKELAGMEPTSDVGHEMADSVYLLKFLSCSNLNFETVGKKAGRGAMLLQEGMKLVKEGQDLLRSAINEISKSTHDQ</sequence>
<feature type="compositionally biased region" description="Low complexity" evidence="1">
    <location>
        <begin position="94"/>
        <end position="113"/>
    </location>
</feature>
<gene>
    <name evidence="2" type="ORF">Din_041374</name>
</gene>
<evidence type="ECO:0000256" key="1">
    <source>
        <dbReference type="SAM" id="MobiDB-lite"/>
    </source>
</evidence>
<name>A0A5B7BXZ9_DAVIN</name>
<feature type="compositionally biased region" description="Polar residues" evidence="1">
    <location>
        <begin position="120"/>
        <end position="134"/>
    </location>
</feature>
<reference evidence="2" key="1">
    <citation type="submission" date="2019-08" db="EMBL/GenBank/DDBJ databases">
        <title>Reference gene set and small RNA set construction with multiple tissues from Davidia involucrata Baill.</title>
        <authorList>
            <person name="Yang H."/>
            <person name="Zhou C."/>
            <person name="Li G."/>
            <person name="Wang J."/>
            <person name="Gao P."/>
            <person name="Wang M."/>
            <person name="Wang R."/>
            <person name="Zhao Y."/>
        </authorList>
    </citation>
    <scope>NUCLEOTIDE SEQUENCE</scope>
    <source>
        <tissue evidence="2">Mixed with DoveR01_LX</tissue>
    </source>
</reference>
<accession>A0A5B7BXZ9</accession>
<organism evidence="2">
    <name type="scientific">Davidia involucrata</name>
    <name type="common">Dove tree</name>
    <dbReference type="NCBI Taxonomy" id="16924"/>
    <lineage>
        <taxon>Eukaryota</taxon>
        <taxon>Viridiplantae</taxon>
        <taxon>Streptophyta</taxon>
        <taxon>Embryophyta</taxon>
        <taxon>Tracheophyta</taxon>
        <taxon>Spermatophyta</taxon>
        <taxon>Magnoliopsida</taxon>
        <taxon>eudicotyledons</taxon>
        <taxon>Gunneridae</taxon>
        <taxon>Pentapetalae</taxon>
        <taxon>asterids</taxon>
        <taxon>Cornales</taxon>
        <taxon>Nyssaceae</taxon>
        <taxon>Davidia</taxon>
    </lineage>
</organism>
<feature type="region of interest" description="Disordered" evidence="1">
    <location>
        <begin position="1"/>
        <end position="20"/>
    </location>
</feature>
<feature type="compositionally biased region" description="Polar residues" evidence="1">
    <location>
        <begin position="68"/>
        <end position="93"/>
    </location>
</feature>
<evidence type="ECO:0000313" key="2">
    <source>
        <dbReference type="EMBL" id="MPA71933.1"/>
    </source>
</evidence>
<protein>
    <submittedName>
        <fullName evidence="2">Uncharacterized protein</fullName>
    </submittedName>
</protein>
<dbReference type="EMBL" id="GHES01041374">
    <property type="protein sequence ID" value="MPA71933.1"/>
    <property type="molecule type" value="Transcribed_RNA"/>
</dbReference>
<dbReference type="AlphaFoldDB" id="A0A5B7BXZ9"/>
<proteinExistence type="predicted"/>
<feature type="region of interest" description="Disordered" evidence="1">
    <location>
        <begin position="68"/>
        <end position="137"/>
    </location>
</feature>